<keyword evidence="2" id="KW-1185">Reference proteome</keyword>
<gene>
    <name evidence="1" type="ORF">PHJA_001009600</name>
</gene>
<sequence>MAMIGSSHHCHVLDLLVKMIHQMTAGSVVGVPYIHRCVTISIRRRQWCPEFDTFLSD</sequence>
<dbReference type="OrthoDB" id="913833at2759"/>
<protein>
    <submittedName>
        <fullName evidence="1">Uncharacterized protein</fullName>
    </submittedName>
</protein>
<comment type="caution">
    <text evidence="1">The sequence shown here is derived from an EMBL/GenBank/DDBJ whole genome shotgun (WGS) entry which is preliminary data.</text>
</comment>
<evidence type="ECO:0000313" key="1">
    <source>
        <dbReference type="EMBL" id="GFP88659.1"/>
    </source>
</evidence>
<name>A0A830BRT2_9LAMI</name>
<proteinExistence type="predicted"/>
<reference evidence="1" key="1">
    <citation type="submission" date="2020-07" db="EMBL/GenBank/DDBJ databases">
        <title>Ethylene signaling mediates host invasion by parasitic plants.</title>
        <authorList>
            <person name="Yoshida S."/>
        </authorList>
    </citation>
    <scope>NUCLEOTIDE SEQUENCE</scope>
    <source>
        <strain evidence="1">Okayama</strain>
    </source>
</reference>
<evidence type="ECO:0000313" key="2">
    <source>
        <dbReference type="Proteomes" id="UP000653305"/>
    </source>
</evidence>
<accession>A0A830BRT2</accession>
<organism evidence="1 2">
    <name type="scientific">Phtheirospermum japonicum</name>
    <dbReference type="NCBI Taxonomy" id="374723"/>
    <lineage>
        <taxon>Eukaryota</taxon>
        <taxon>Viridiplantae</taxon>
        <taxon>Streptophyta</taxon>
        <taxon>Embryophyta</taxon>
        <taxon>Tracheophyta</taxon>
        <taxon>Spermatophyta</taxon>
        <taxon>Magnoliopsida</taxon>
        <taxon>eudicotyledons</taxon>
        <taxon>Gunneridae</taxon>
        <taxon>Pentapetalae</taxon>
        <taxon>asterids</taxon>
        <taxon>lamiids</taxon>
        <taxon>Lamiales</taxon>
        <taxon>Orobanchaceae</taxon>
        <taxon>Orobanchaceae incertae sedis</taxon>
        <taxon>Phtheirospermum</taxon>
    </lineage>
</organism>
<dbReference type="AlphaFoldDB" id="A0A830BRT2"/>
<dbReference type="Proteomes" id="UP000653305">
    <property type="component" value="Unassembled WGS sequence"/>
</dbReference>
<dbReference type="EMBL" id="BMAC01000170">
    <property type="protein sequence ID" value="GFP88659.1"/>
    <property type="molecule type" value="Genomic_DNA"/>
</dbReference>